<evidence type="ECO:0000313" key="2">
    <source>
        <dbReference type="EMBL" id="AGS66969.1"/>
    </source>
</evidence>
<accession>S5W0C3</accession>
<name>S5W0C3_STRC3</name>
<keyword evidence="4" id="KW-1185">Reference proteome</keyword>
<dbReference type="PATRIC" id="fig|1214242.5.peg.127"/>
<reference evidence="3" key="3">
    <citation type="submission" date="2015-08" db="EMBL/GenBank/DDBJ databases">
        <authorList>
            <person name="Weber T."/>
            <person name="Iftime D."/>
        </authorList>
    </citation>
    <scope>NUCLEOTIDE SEQUENCE</scope>
    <source>
        <strain evidence="3">Tu 365</strain>
    </source>
</reference>
<organism evidence="3 4">
    <name type="scientific">Streptomyces collinus (strain DSM 40733 / Tue 365)</name>
    <dbReference type="NCBI Taxonomy" id="1214242"/>
    <lineage>
        <taxon>Bacteria</taxon>
        <taxon>Bacillati</taxon>
        <taxon>Actinomycetota</taxon>
        <taxon>Actinomycetes</taxon>
        <taxon>Kitasatosporales</taxon>
        <taxon>Streptomycetaceae</taxon>
        <taxon>Streptomyces</taxon>
    </lineage>
</organism>
<sequence length="137" mass="14460">MAGTPRARLHAYLSYDDAAAALDWLTATGFETTARRIGPDGTIVHAEVCMGDVALMIAGADRASTVAPLHGVSSGSGLYLWMPDAADVDGWYRRAVAAGARGVVIPEDTPWGGRRARVVDPQGHEWSAGTYRPGPAR</sequence>
<evidence type="ECO:0000259" key="1">
    <source>
        <dbReference type="PROSITE" id="PS51819"/>
    </source>
</evidence>
<dbReference type="KEGG" id="sci:B446_00645"/>
<dbReference type="EMBL" id="CP006259">
    <property type="protein sequence ID" value="AGS73725.1"/>
    <property type="molecule type" value="Genomic_DNA"/>
</dbReference>
<dbReference type="Pfam" id="PF00903">
    <property type="entry name" value="Glyoxalase"/>
    <property type="match status" value="1"/>
</dbReference>
<keyword evidence="3" id="KW-0560">Oxidoreductase</keyword>
<keyword evidence="3" id="KW-0223">Dioxygenase</keyword>
<dbReference type="Gene3D" id="3.30.720.110">
    <property type="match status" value="1"/>
</dbReference>
<dbReference type="SUPFAM" id="SSF54593">
    <property type="entry name" value="Glyoxalase/Bleomycin resistance protein/Dihydroxybiphenyl dioxygenase"/>
    <property type="match status" value="1"/>
</dbReference>
<reference evidence="4" key="1">
    <citation type="submission" date="2012-10" db="EMBL/GenBank/DDBJ databases">
        <title>The complete genome sequence of Streptomyces collinus Tu 365.</title>
        <authorList>
            <person name="Ruckert C."/>
            <person name="Szczepanowski R."/>
            <person name="Goesmann A."/>
            <person name="Pross E.K."/>
            <person name="Musiol E.M."/>
            <person name="Blin K."/>
            <person name="Wohlleben W."/>
            <person name="Puhler A."/>
            <person name="Weber T."/>
            <person name="Kalinowski J."/>
        </authorList>
    </citation>
    <scope>NUCLEOTIDE SEQUENCE [LARGE SCALE GENOMIC DNA]</scope>
    <source>
        <strain evidence="4">DSM 40733 / Tue 365</strain>
    </source>
</reference>
<dbReference type="InterPro" id="IPR004360">
    <property type="entry name" value="Glyas_Fos-R_dOase_dom"/>
</dbReference>
<dbReference type="HOGENOM" id="CLU_046006_11_1_11"/>
<evidence type="ECO:0000313" key="3">
    <source>
        <dbReference type="EMBL" id="AGS73725.1"/>
    </source>
</evidence>
<gene>
    <name evidence="2" type="ORF">B446_00645</name>
    <name evidence="3" type="ORF">B446_34645</name>
</gene>
<protein>
    <submittedName>
        <fullName evidence="3">Glyoxalase/bleomycin resistance protein/dioxygenase</fullName>
    </submittedName>
</protein>
<dbReference type="EMBL" id="CP006259">
    <property type="protein sequence ID" value="AGS66969.1"/>
    <property type="molecule type" value="Genomic_DNA"/>
</dbReference>
<dbReference type="Gene3D" id="3.30.720.120">
    <property type="match status" value="1"/>
</dbReference>
<dbReference type="PANTHER" id="PTHR34109:SF1">
    <property type="entry name" value="VOC DOMAIN-CONTAINING PROTEIN"/>
    <property type="match status" value="1"/>
</dbReference>
<evidence type="ECO:0000313" key="4">
    <source>
        <dbReference type="Proteomes" id="UP000015423"/>
    </source>
</evidence>
<dbReference type="GO" id="GO:0051213">
    <property type="term" value="F:dioxygenase activity"/>
    <property type="evidence" value="ECO:0007669"/>
    <property type="project" value="UniProtKB-KW"/>
</dbReference>
<dbReference type="RefSeq" id="WP_020937456.1">
    <property type="nucleotide sequence ID" value="NC_021985.1"/>
</dbReference>
<dbReference type="AlphaFoldDB" id="S5W0C3"/>
<proteinExistence type="predicted"/>
<reference evidence="3 4" key="2">
    <citation type="journal article" date="2013" name="J. Biotechnol.">
        <title>Complete genome sequence of the kirromycin producer Streptomyces collinus Tu 365 consisting of a linear chromosome and two linear plasmids.</title>
        <authorList>
            <person name="Ruckert C."/>
            <person name="Szczepanowski R."/>
            <person name="Albersmeier A."/>
            <person name="Goesmann A."/>
            <person name="Iftime D."/>
            <person name="Musiol E.M."/>
            <person name="Blin K."/>
            <person name="Wohlleben W."/>
            <person name="Puhler A."/>
            <person name="Kalinowski J."/>
            <person name="Weber T."/>
        </authorList>
    </citation>
    <scope>NUCLEOTIDE SEQUENCE [LARGE SCALE GENOMIC DNA]</scope>
    <source>
        <strain evidence="4">DSM 40733 / Tue 365</strain>
        <strain evidence="3">Tu 365</strain>
    </source>
</reference>
<dbReference type="PANTHER" id="PTHR34109">
    <property type="entry name" value="BNAUNNG04460D PROTEIN-RELATED"/>
    <property type="match status" value="1"/>
</dbReference>
<dbReference type="eggNOG" id="COG2764">
    <property type="taxonomic scope" value="Bacteria"/>
</dbReference>
<dbReference type="PROSITE" id="PS51819">
    <property type="entry name" value="VOC"/>
    <property type="match status" value="1"/>
</dbReference>
<dbReference type="KEGG" id="sci:B446_34645"/>
<feature type="domain" description="VOC" evidence="1">
    <location>
        <begin position="7"/>
        <end position="131"/>
    </location>
</feature>
<dbReference type="STRING" id="1214242.B446_00645"/>
<dbReference type="Proteomes" id="UP000015423">
    <property type="component" value="Chromosome"/>
</dbReference>
<dbReference type="InterPro" id="IPR029068">
    <property type="entry name" value="Glyas_Bleomycin-R_OHBP_Dase"/>
</dbReference>
<dbReference type="InterPro" id="IPR037523">
    <property type="entry name" value="VOC_core"/>
</dbReference>